<feature type="domain" description="HTH luxR-type" evidence="4">
    <location>
        <begin position="190"/>
        <end position="255"/>
    </location>
</feature>
<dbReference type="InterPro" id="IPR011006">
    <property type="entry name" value="CheY-like_superfamily"/>
</dbReference>
<gene>
    <name evidence="6" type="ORF">DAI18_10715</name>
</gene>
<evidence type="ECO:0000259" key="5">
    <source>
        <dbReference type="PROSITE" id="PS50110"/>
    </source>
</evidence>
<dbReference type="SUPFAM" id="SSF46894">
    <property type="entry name" value="C-terminal effector domain of the bipartite response regulators"/>
    <property type="match status" value="1"/>
</dbReference>
<dbReference type="PROSITE" id="PS50110">
    <property type="entry name" value="RESPONSE_REGULATORY"/>
    <property type="match status" value="1"/>
</dbReference>
<keyword evidence="1 3" id="KW-0597">Phosphoprotein</keyword>
<organism evidence="6 7">
    <name type="scientific">Microvirgula aerodenitrificans</name>
    <dbReference type="NCBI Taxonomy" id="57480"/>
    <lineage>
        <taxon>Bacteria</taxon>
        <taxon>Pseudomonadati</taxon>
        <taxon>Pseudomonadota</taxon>
        <taxon>Betaproteobacteria</taxon>
        <taxon>Neisseriales</taxon>
        <taxon>Aquaspirillaceae</taxon>
        <taxon>Microvirgula</taxon>
    </lineage>
</organism>
<dbReference type="PROSITE" id="PS50043">
    <property type="entry name" value="HTH_LUXR_2"/>
    <property type="match status" value="1"/>
</dbReference>
<dbReference type="InterPro" id="IPR001789">
    <property type="entry name" value="Sig_transdc_resp-reg_receiver"/>
</dbReference>
<evidence type="ECO:0000256" key="1">
    <source>
        <dbReference type="ARBA" id="ARBA00022553"/>
    </source>
</evidence>
<reference evidence="6 7" key="1">
    <citation type="submission" date="2018-04" db="EMBL/GenBank/DDBJ databases">
        <title>Denitrifier Microvirgula.</title>
        <authorList>
            <person name="Anderson E."/>
            <person name="Jang J."/>
            <person name="Ishii S."/>
        </authorList>
    </citation>
    <scope>NUCLEOTIDE SEQUENCE [LARGE SCALE GENOMIC DNA]</scope>
    <source>
        <strain evidence="6 7">BE2.4</strain>
    </source>
</reference>
<evidence type="ECO:0000259" key="4">
    <source>
        <dbReference type="PROSITE" id="PS50043"/>
    </source>
</evidence>
<dbReference type="GO" id="GO:0000160">
    <property type="term" value="P:phosphorelay signal transduction system"/>
    <property type="evidence" value="ECO:0007669"/>
    <property type="project" value="InterPro"/>
</dbReference>
<dbReference type="AlphaFoldDB" id="A0A2S0PB14"/>
<dbReference type="Pfam" id="PF00196">
    <property type="entry name" value="GerE"/>
    <property type="match status" value="1"/>
</dbReference>
<dbReference type="Proteomes" id="UP000244173">
    <property type="component" value="Chromosome"/>
</dbReference>
<dbReference type="InterPro" id="IPR039420">
    <property type="entry name" value="WalR-like"/>
</dbReference>
<dbReference type="GO" id="GO:0006355">
    <property type="term" value="P:regulation of DNA-templated transcription"/>
    <property type="evidence" value="ECO:0007669"/>
    <property type="project" value="InterPro"/>
</dbReference>
<dbReference type="SMART" id="SM00448">
    <property type="entry name" value="REC"/>
    <property type="match status" value="1"/>
</dbReference>
<name>A0A2S0PB14_9NEIS</name>
<protein>
    <submittedName>
        <fullName evidence="6">DNA-binding response regulator</fullName>
    </submittedName>
</protein>
<dbReference type="InterPro" id="IPR000792">
    <property type="entry name" value="Tscrpt_reg_LuxR_C"/>
</dbReference>
<dbReference type="Pfam" id="PF00072">
    <property type="entry name" value="Response_reg"/>
    <property type="match status" value="1"/>
</dbReference>
<accession>A0A2S0PB14</accession>
<sequence>MLMASAFCDQERSVSHRCGRAIMATGWTRDGCDGTGGASRHGHAIRIMIADDHALVRMGIGSLVTGMRDASLCGEADSSTTLMPLLERQLPDILVTDLMMPGGDHGDGVAMVAGLRRRYPALKIIVLTMLVNPAVLRLVLDTGVHGLLLKCIARRQLALALRVVAAGGTFVDRSVRSAVCAASGDGAPWWQSGLDRLSRREREVLLLCLRGLSVTEIAGLRNRSIKTISQQKVTAFHKLGLGSDRALFEFAEQSGLMQRAR</sequence>
<dbReference type="EMBL" id="CP028519">
    <property type="protein sequence ID" value="AVY94467.1"/>
    <property type="molecule type" value="Genomic_DNA"/>
</dbReference>
<dbReference type="CDD" id="cd06170">
    <property type="entry name" value="LuxR_C_like"/>
    <property type="match status" value="1"/>
</dbReference>
<evidence type="ECO:0000256" key="2">
    <source>
        <dbReference type="ARBA" id="ARBA00023125"/>
    </source>
</evidence>
<evidence type="ECO:0000313" key="6">
    <source>
        <dbReference type="EMBL" id="AVY94467.1"/>
    </source>
</evidence>
<dbReference type="PANTHER" id="PTHR43214:SF17">
    <property type="entry name" value="TRANSCRIPTIONAL REGULATORY PROTEIN RCSB"/>
    <property type="match status" value="1"/>
</dbReference>
<dbReference type="GO" id="GO:0003677">
    <property type="term" value="F:DNA binding"/>
    <property type="evidence" value="ECO:0007669"/>
    <property type="project" value="UniProtKB-KW"/>
</dbReference>
<keyword evidence="2 6" id="KW-0238">DNA-binding</keyword>
<dbReference type="STRING" id="1122240.GCA_000620105_00176"/>
<proteinExistence type="predicted"/>
<dbReference type="Gene3D" id="3.40.50.2300">
    <property type="match status" value="1"/>
</dbReference>
<dbReference type="SUPFAM" id="SSF52172">
    <property type="entry name" value="CheY-like"/>
    <property type="match status" value="1"/>
</dbReference>
<dbReference type="InterPro" id="IPR016032">
    <property type="entry name" value="Sig_transdc_resp-reg_C-effctor"/>
</dbReference>
<dbReference type="KEGG" id="maer:DAI18_10715"/>
<dbReference type="PANTHER" id="PTHR43214">
    <property type="entry name" value="TWO-COMPONENT RESPONSE REGULATOR"/>
    <property type="match status" value="1"/>
</dbReference>
<evidence type="ECO:0000256" key="3">
    <source>
        <dbReference type="PROSITE-ProRule" id="PRU00169"/>
    </source>
</evidence>
<dbReference type="CDD" id="cd17535">
    <property type="entry name" value="REC_NarL-like"/>
    <property type="match status" value="1"/>
</dbReference>
<feature type="modified residue" description="4-aspartylphosphate" evidence="3">
    <location>
        <position position="97"/>
    </location>
</feature>
<dbReference type="InterPro" id="IPR058245">
    <property type="entry name" value="NreC/VraR/RcsB-like_REC"/>
</dbReference>
<evidence type="ECO:0000313" key="7">
    <source>
        <dbReference type="Proteomes" id="UP000244173"/>
    </source>
</evidence>
<keyword evidence="7" id="KW-1185">Reference proteome</keyword>
<dbReference type="SMART" id="SM00421">
    <property type="entry name" value="HTH_LUXR"/>
    <property type="match status" value="1"/>
</dbReference>
<feature type="domain" description="Response regulatory" evidence="5">
    <location>
        <begin position="46"/>
        <end position="165"/>
    </location>
</feature>